<protein>
    <submittedName>
        <fullName evidence="1">Uncharacterized protein</fullName>
    </submittedName>
</protein>
<gene>
    <name evidence="1" type="ORF">OIE64_20390</name>
</gene>
<organism evidence="1 2">
    <name type="scientific">Streptomyces brevispora</name>
    <dbReference type="NCBI Taxonomy" id="887462"/>
    <lineage>
        <taxon>Bacteria</taxon>
        <taxon>Bacillati</taxon>
        <taxon>Actinomycetota</taxon>
        <taxon>Actinomycetes</taxon>
        <taxon>Kitasatosporales</taxon>
        <taxon>Streptomycetaceae</taxon>
        <taxon>Streptomyces</taxon>
    </lineage>
</organism>
<name>A0ABZ1G4Y3_9ACTN</name>
<dbReference type="Proteomes" id="UP001330827">
    <property type="component" value="Chromosome"/>
</dbReference>
<reference evidence="1 2" key="1">
    <citation type="submission" date="2022-10" db="EMBL/GenBank/DDBJ databases">
        <title>The complete genomes of actinobacterial strains from the NBC collection.</title>
        <authorList>
            <person name="Joergensen T.S."/>
            <person name="Alvarez Arevalo M."/>
            <person name="Sterndorff E.B."/>
            <person name="Faurdal D."/>
            <person name="Vuksanovic O."/>
            <person name="Mourched A.-S."/>
            <person name="Charusanti P."/>
            <person name="Shaw S."/>
            <person name="Blin K."/>
            <person name="Weber T."/>
        </authorList>
    </citation>
    <scope>NUCLEOTIDE SEQUENCE [LARGE SCALE GENOMIC DNA]</scope>
    <source>
        <strain evidence="1 2">NBC 01769</strain>
    </source>
</reference>
<keyword evidence="2" id="KW-1185">Reference proteome</keyword>
<evidence type="ECO:0000313" key="2">
    <source>
        <dbReference type="Proteomes" id="UP001330827"/>
    </source>
</evidence>
<proteinExistence type="predicted"/>
<dbReference type="RefSeq" id="WP_326593904.1">
    <property type="nucleotide sequence ID" value="NZ_CP109114.1"/>
</dbReference>
<accession>A0ABZ1G4Y3</accession>
<sequence>MKYIASLKHPDTTGPIELEVEAEYLSDAENKADELFESKFHAVTFGMEITVRKTEALG</sequence>
<dbReference type="EMBL" id="CP109114">
    <property type="protein sequence ID" value="WSC14963.1"/>
    <property type="molecule type" value="Genomic_DNA"/>
</dbReference>
<evidence type="ECO:0000313" key="1">
    <source>
        <dbReference type="EMBL" id="WSC14963.1"/>
    </source>
</evidence>